<feature type="repeat" description="PPR" evidence="3">
    <location>
        <begin position="900"/>
        <end position="934"/>
    </location>
</feature>
<sequence>MESGSLRLGLMAVFAISGSIVFIANEVNKRLLSDFMKKIEFELAGNGKCQAKKRVRFADDVREPSSNNKEYRKRTQSALAIAKQAKVGGDADRRQNIGNKCRGDQKICLDMRNLVRFHHFHSQSGFRLHFSRHKPISLHFSSLSKSSKQTNKAQQANLKKQAETCSVPSLFNEITDILGAVNVTSDETKSGLSLAPRNYAGVLGFIEQSVSRTPGVCRNAHEKSESVGKERNEITDLFGAVKVTSDEIQSGFSITPRTKAGGLEFIEESLSRRSAVCRNAQEKSELVGKEENVTVLDDTQMGNSIECDVSPVVHEITKIVRAENALVSMEEQLENSGFSFEPEIVEKVLKRCFKVPHLAFRFFNCVKVREGFRYTTEVFNTMLYVSGQAKEYGLVEKLLEEMEAKSCKKDLKTWTILISQYGKSKLIGKALEIFDNMKKYGFEPDTTAYKTMLHALCNAEKCDLAIEFYKEMIKKEMSLDLNLYKMLLNCIAKSRDNDAVHLVADNMMRISEIPEQEVYGYVLKSYCISGRIKEALELIRDLKKKDLCLDPHYFEILIKGLCRVDRIADAMEIVDIMKRRQLVTEKVYEVIINGYLRRNNLSEALDLFQSMKESGHLPTASTYTNLMQCLFRSKEYEKGCDLYNEMLEKGVELDTVAIMAMVAGHIGQNRISKAWKVFNSMEDRGIRPTWKTYSVFIKELGKVARTDEIFHVLSKMKEVKIVIQDEIFRWVISCMERNGETDNVEKVKQMQRISKLHSLTDEVSNNSYKGQDLLPDLGNKHLEPKGMDCHRVQSLSNAFNEQDLEEVYRILSSSKDWFIVEESLERCNIKFTPELVLEILRKSTFHGKNALHFFSWVGKQAGYLHTSETYNMAIKISGCGKDFKNMRRLFYEMKRRGYLVLDAWAIMIMQYGRTGLTEIALRTFTDMKSDGFSPTASTYKYLIISLCGGKGRKVDEAVKIFQEMICSGYIPDKELLEMYLGCLCEVGKLTEARSCAESLSKIGFSAPLSYSLYIRALCRAERLEEALEILDNVGTEPSPLDQYVYGSLVHALLRKGQFEQALAKVNSMNQANIHPTVHVYTSLIVHFFKEKQIGSALGILAKMEKGGCQPTVVTYSAMIRGYMDTEKVVDAWHVFRHMKMNGPKPDFKTYSMFISCLCKVGRSEEAMQLLSEMQNSGIIPSTVNFRTVFYGLNREGKQCLAQTVLQQKSALKSERKLSP</sequence>
<evidence type="ECO:0000256" key="1">
    <source>
        <dbReference type="ARBA" id="ARBA00007626"/>
    </source>
</evidence>
<keyword evidence="4" id="KW-0472">Membrane</keyword>
<evidence type="ECO:0000256" key="4">
    <source>
        <dbReference type="SAM" id="Phobius"/>
    </source>
</evidence>
<dbReference type="PANTHER" id="PTHR47447">
    <property type="entry name" value="OS03G0856100 PROTEIN"/>
    <property type="match status" value="1"/>
</dbReference>
<accession>A0ABR2TVP9</accession>
<keyword evidence="4" id="KW-0812">Transmembrane</keyword>
<feature type="repeat" description="PPR" evidence="3">
    <location>
        <begin position="935"/>
        <end position="971"/>
    </location>
</feature>
<feature type="repeat" description="PPR" evidence="3">
    <location>
        <begin position="1076"/>
        <end position="1110"/>
    </location>
</feature>
<feature type="repeat" description="PPR" evidence="3">
    <location>
        <begin position="654"/>
        <end position="688"/>
    </location>
</feature>
<dbReference type="Pfam" id="PF13041">
    <property type="entry name" value="PPR_2"/>
    <property type="match status" value="4"/>
</dbReference>
<comment type="similarity">
    <text evidence="1">Belongs to the PPR family. P subfamily.</text>
</comment>
<dbReference type="Pfam" id="PF13812">
    <property type="entry name" value="PPR_3"/>
    <property type="match status" value="1"/>
</dbReference>
<evidence type="ECO:0008006" key="7">
    <source>
        <dbReference type="Google" id="ProtNLM"/>
    </source>
</evidence>
<feature type="repeat" description="PPR" evidence="3">
    <location>
        <begin position="445"/>
        <end position="479"/>
    </location>
</feature>
<evidence type="ECO:0000256" key="2">
    <source>
        <dbReference type="ARBA" id="ARBA00022737"/>
    </source>
</evidence>
<feature type="repeat" description="PPR" evidence="3">
    <location>
        <begin position="1146"/>
        <end position="1180"/>
    </location>
</feature>
<keyword evidence="2" id="KW-0677">Repeat</keyword>
<evidence type="ECO:0000313" key="5">
    <source>
        <dbReference type="EMBL" id="KAK9041364.1"/>
    </source>
</evidence>
<name>A0ABR2TVP9_9ROSI</name>
<dbReference type="NCBIfam" id="TIGR00756">
    <property type="entry name" value="PPR"/>
    <property type="match status" value="11"/>
</dbReference>
<dbReference type="Pfam" id="PF01535">
    <property type="entry name" value="PPR"/>
    <property type="match status" value="6"/>
</dbReference>
<dbReference type="InterPro" id="IPR011990">
    <property type="entry name" value="TPR-like_helical_dom_sf"/>
</dbReference>
<feature type="transmembrane region" description="Helical" evidence="4">
    <location>
        <begin position="6"/>
        <end position="27"/>
    </location>
</feature>
<dbReference type="InterPro" id="IPR002885">
    <property type="entry name" value="PPR_rpt"/>
</dbReference>
<feature type="repeat" description="PPR" evidence="3">
    <location>
        <begin position="1111"/>
        <end position="1145"/>
    </location>
</feature>
<feature type="repeat" description="PPR" evidence="3">
    <location>
        <begin position="619"/>
        <end position="653"/>
    </location>
</feature>
<feature type="repeat" description="PPR" evidence="3">
    <location>
        <begin position="515"/>
        <end position="549"/>
    </location>
</feature>
<dbReference type="Proteomes" id="UP001396334">
    <property type="component" value="Unassembled WGS sequence"/>
</dbReference>
<gene>
    <name evidence="5" type="ORF">V6N11_016467</name>
</gene>
<dbReference type="PROSITE" id="PS51375">
    <property type="entry name" value="PPR"/>
    <property type="match status" value="13"/>
</dbReference>
<evidence type="ECO:0000256" key="3">
    <source>
        <dbReference type="PROSITE-ProRule" id="PRU00708"/>
    </source>
</evidence>
<protein>
    <recommendedName>
        <fullName evidence="7">Pentatricopeptide repeat-containing protein</fullName>
    </recommendedName>
</protein>
<dbReference type="Gene3D" id="1.25.40.10">
    <property type="entry name" value="Tetratricopeptide repeat domain"/>
    <property type="match status" value="6"/>
</dbReference>
<proteinExistence type="inferred from homology"/>
<feature type="repeat" description="PPR" evidence="3">
    <location>
        <begin position="410"/>
        <end position="444"/>
    </location>
</feature>
<evidence type="ECO:0000313" key="6">
    <source>
        <dbReference type="Proteomes" id="UP001396334"/>
    </source>
</evidence>
<organism evidence="5 6">
    <name type="scientific">Hibiscus sabdariffa</name>
    <name type="common">roselle</name>
    <dbReference type="NCBI Taxonomy" id="183260"/>
    <lineage>
        <taxon>Eukaryota</taxon>
        <taxon>Viridiplantae</taxon>
        <taxon>Streptophyta</taxon>
        <taxon>Embryophyta</taxon>
        <taxon>Tracheophyta</taxon>
        <taxon>Spermatophyta</taxon>
        <taxon>Magnoliopsida</taxon>
        <taxon>eudicotyledons</taxon>
        <taxon>Gunneridae</taxon>
        <taxon>Pentapetalae</taxon>
        <taxon>rosids</taxon>
        <taxon>malvids</taxon>
        <taxon>Malvales</taxon>
        <taxon>Malvaceae</taxon>
        <taxon>Malvoideae</taxon>
        <taxon>Hibiscus</taxon>
    </lineage>
</organism>
<keyword evidence="4" id="KW-1133">Transmembrane helix</keyword>
<comment type="caution">
    <text evidence="5">The sequence shown here is derived from an EMBL/GenBank/DDBJ whole genome shotgun (WGS) entry which is preliminary data.</text>
</comment>
<dbReference type="PANTHER" id="PTHR47447:SF28">
    <property type="entry name" value="PENTACOTRIPEPTIDE-REPEAT REGION OF PRORP DOMAIN-CONTAINING PROTEIN"/>
    <property type="match status" value="1"/>
</dbReference>
<feature type="repeat" description="PPR" evidence="3">
    <location>
        <begin position="550"/>
        <end position="580"/>
    </location>
</feature>
<dbReference type="EMBL" id="JBBPBN010000004">
    <property type="protein sequence ID" value="KAK9041364.1"/>
    <property type="molecule type" value="Genomic_DNA"/>
</dbReference>
<feature type="repeat" description="PPR" evidence="3">
    <location>
        <begin position="584"/>
        <end position="618"/>
    </location>
</feature>
<feature type="repeat" description="PPR" evidence="3">
    <location>
        <begin position="1041"/>
        <end position="1075"/>
    </location>
</feature>
<reference evidence="5 6" key="1">
    <citation type="journal article" date="2024" name="G3 (Bethesda)">
        <title>Genome assembly of Hibiscus sabdariffa L. provides insights into metabolisms of medicinal natural products.</title>
        <authorList>
            <person name="Kim T."/>
        </authorList>
    </citation>
    <scope>NUCLEOTIDE SEQUENCE [LARGE SCALE GENOMIC DNA]</scope>
    <source>
        <strain evidence="5">TK-2024</strain>
        <tissue evidence="5">Old leaves</tissue>
    </source>
</reference>
<keyword evidence="6" id="KW-1185">Reference proteome</keyword>